<feature type="compositionally biased region" description="Basic and acidic residues" evidence="2">
    <location>
        <begin position="841"/>
        <end position="851"/>
    </location>
</feature>
<dbReference type="PANTHER" id="PTHR38426">
    <property type="entry name" value="MAINTENANCE OF TELOMERE CAPPING PROTEIN 4"/>
    <property type="match status" value="1"/>
</dbReference>
<dbReference type="InterPro" id="IPR038769">
    <property type="entry name" value="MTC4"/>
</dbReference>
<evidence type="ECO:0000256" key="2">
    <source>
        <dbReference type="SAM" id="MobiDB-lite"/>
    </source>
</evidence>
<feature type="compositionally biased region" description="Low complexity" evidence="2">
    <location>
        <begin position="253"/>
        <end position="265"/>
    </location>
</feature>
<feature type="compositionally biased region" description="Pro residues" evidence="2">
    <location>
        <begin position="827"/>
        <end position="837"/>
    </location>
</feature>
<feature type="region of interest" description="Disordered" evidence="2">
    <location>
        <begin position="729"/>
        <end position="870"/>
    </location>
</feature>
<proteinExistence type="predicted"/>
<feature type="region of interest" description="Disordered" evidence="2">
    <location>
        <begin position="143"/>
        <end position="193"/>
    </location>
</feature>
<keyword evidence="3" id="KW-0812">Transmembrane</keyword>
<feature type="compositionally biased region" description="Basic and acidic residues" evidence="2">
    <location>
        <begin position="422"/>
        <end position="436"/>
    </location>
</feature>
<feature type="compositionally biased region" description="Polar residues" evidence="2">
    <location>
        <begin position="656"/>
        <end position="669"/>
    </location>
</feature>
<accession>A0ABR3V7Y3</accession>
<feature type="compositionally biased region" description="Basic residues" evidence="2">
    <location>
        <begin position="61"/>
        <end position="76"/>
    </location>
</feature>
<feature type="region of interest" description="Disordered" evidence="2">
    <location>
        <begin position="1"/>
        <end position="90"/>
    </location>
</feature>
<keyword evidence="3" id="KW-1133">Transmembrane helix</keyword>
<feature type="coiled-coil region" evidence="1">
    <location>
        <begin position="955"/>
        <end position="1012"/>
    </location>
</feature>
<keyword evidence="3" id="KW-0472">Membrane</keyword>
<evidence type="ECO:0000256" key="1">
    <source>
        <dbReference type="SAM" id="Coils"/>
    </source>
</evidence>
<feature type="compositionally biased region" description="Basic and acidic residues" evidence="2">
    <location>
        <begin position="624"/>
        <end position="639"/>
    </location>
</feature>
<gene>
    <name evidence="4" type="ORF">VTJ49DRAFT_3360</name>
</gene>
<feature type="region of interest" description="Disordered" evidence="2">
    <location>
        <begin position="251"/>
        <end position="276"/>
    </location>
</feature>
<dbReference type="PANTHER" id="PTHR38426:SF1">
    <property type="entry name" value="MAINTENANCE OF TELOMERE CAPPING PROTEIN 4"/>
    <property type="match status" value="1"/>
</dbReference>
<name>A0ABR3V7Y3_HUMIN</name>
<dbReference type="EMBL" id="JAZGSY010000259">
    <property type="protein sequence ID" value="KAL1837832.1"/>
    <property type="molecule type" value="Genomic_DNA"/>
</dbReference>
<feature type="region of interest" description="Disordered" evidence="2">
    <location>
        <begin position="449"/>
        <end position="488"/>
    </location>
</feature>
<feature type="transmembrane region" description="Helical" evidence="3">
    <location>
        <begin position="1041"/>
        <end position="1062"/>
    </location>
</feature>
<feature type="region of interest" description="Disordered" evidence="2">
    <location>
        <begin position="503"/>
        <end position="701"/>
    </location>
</feature>
<feature type="compositionally biased region" description="Polar residues" evidence="2">
    <location>
        <begin position="763"/>
        <end position="774"/>
    </location>
</feature>
<evidence type="ECO:0000313" key="5">
    <source>
        <dbReference type="Proteomes" id="UP001583172"/>
    </source>
</evidence>
<feature type="compositionally biased region" description="Basic residues" evidence="2">
    <location>
        <begin position="450"/>
        <end position="460"/>
    </location>
</feature>
<comment type="caution">
    <text evidence="4">The sequence shown here is derived from an EMBL/GenBank/DDBJ whole genome shotgun (WGS) entry which is preliminary data.</text>
</comment>
<keyword evidence="1" id="KW-0175">Coiled coil</keyword>
<reference evidence="4 5" key="1">
    <citation type="journal article" date="2024" name="Commun. Biol.">
        <title>Comparative genomic analysis of thermophilic fungi reveals convergent evolutionary adaptations and gene losses.</title>
        <authorList>
            <person name="Steindorff A.S."/>
            <person name="Aguilar-Pontes M.V."/>
            <person name="Robinson A.J."/>
            <person name="Andreopoulos B."/>
            <person name="LaButti K."/>
            <person name="Kuo A."/>
            <person name="Mondo S."/>
            <person name="Riley R."/>
            <person name="Otillar R."/>
            <person name="Haridas S."/>
            <person name="Lipzen A."/>
            <person name="Grimwood J."/>
            <person name="Schmutz J."/>
            <person name="Clum A."/>
            <person name="Reid I.D."/>
            <person name="Moisan M.C."/>
            <person name="Butler G."/>
            <person name="Nguyen T.T.M."/>
            <person name="Dewar K."/>
            <person name="Conant G."/>
            <person name="Drula E."/>
            <person name="Henrissat B."/>
            <person name="Hansel C."/>
            <person name="Singer S."/>
            <person name="Hutchinson M.I."/>
            <person name="de Vries R.P."/>
            <person name="Natvig D.O."/>
            <person name="Powell A.J."/>
            <person name="Tsang A."/>
            <person name="Grigoriev I.V."/>
        </authorList>
    </citation>
    <scope>NUCLEOTIDE SEQUENCE [LARGE SCALE GENOMIC DNA]</scope>
    <source>
        <strain evidence="4 5">CBS 620.91</strain>
    </source>
</reference>
<feature type="compositionally biased region" description="Polar residues" evidence="2">
    <location>
        <begin position="172"/>
        <end position="182"/>
    </location>
</feature>
<organism evidence="4 5">
    <name type="scientific">Humicola insolens</name>
    <name type="common">Soft-rot fungus</name>
    <dbReference type="NCBI Taxonomy" id="85995"/>
    <lineage>
        <taxon>Eukaryota</taxon>
        <taxon>Fungi</taxon>
        <taxon>Dikarya</taxon>
        <taxon>Ascomycota</taxon>
        <taxon>Pezizomycotina</taxon>
        <taxon>Sordariomycetes</taxon>
        <taxon>Sordariomycetidae</taxon>
        <taxon>Sordariales</taxon>
        <taxon>Chaetomiaceae</taxon>
        <taxon>Mycothermus</taxon>
    </lineage>
</organism>
<sequence>MADGDSSPPARIRPRPAARHSTPSRFDVPDIISPGADGALGITAPDPDARSRPSVADLSHDRKRHSSAIHRQHKARPSGGFLLADTLPGRRDTHQDADLVVSDRSREGSAARQSVVDSAAQLDMEAAQIVNMALNLSESRRLAARRHASQHTPPRLVPLPDAQPSAGLRFHLQQQRRTSRTASPKPDPSPRIGAARVFTPLQPAFEPAYRYHFSTSTLARAQRAKEYLELMAQYRRVLDLLPPLEPDRFRAWSASPPTTPGSSAPVSRVTSREADTRLGRPYNPLQYIRNRKVRARERRTIDGEELGFNDVVRVSEWVDEVARWVATGQARAPGNPTLPPFPAATAALEMSPSASSKSLAKPRRPRVDWTIDPADMLADVYWLELDDNKELVEDRHGRRVFPHVDPPRLSTPASRYPADAHSPADKTPDNRHEHEHVLSAARDRAQQKLRALKGSHHRHTSSVAHRDRLRRHRGSMSESSDADTDRRRAVRSVLEKRMEEVIAREQREAESHPLFDPATGRIRDPAMPEPPPSPNHFHADPLAGLSDAESSAPRLPRSSYAGRASLEVPGSRRPSIGADASRTCSPALRPVHGGDVPAIGVEVSPASSRPSSPHRNPLNKVRSIFRDRSKERPEPRPDDGLVPSSNPALEGLISITPETTNSGVLSPQRKSSRSPAGERGHRPSKSLGGARLRGDDGGISFRSLLRGPRIETVLRSGVSKVSDILWRKDEDSCTSDSEAEARGRTRVPLHGRSFSAIDATLPPGTQTASEQNELQLPPARPLSQRSSRFELLKPPRIDIQRASPSVSPPPVLVRLQPPDAETDQAQPDPPLPEPRPSIPADVDRTWSDKTFKPIPSDTAPPHPSHSPIISRRDLARLQTLLLTTGIRAAELDRRAHQRRPPPKTLLPCHPRLGPSPAWLDIARLACPNDRSAQQRLLSVPLAATELYPCAARALVRAAEKNAAQLEEQSSKFLGETAPALRQRADALREKVAEELGALAQQTADEADEAQQDLLVGQRLKVKRVVDAMDKMLRRRRRRFRWVRRAGWLAVEWLLVGCMWYVWFLVMIVRMVVGAGKGVVRGVKWLLWL</sequence>
<evidence type="ECO:0000256" key="3">
    <source>
        <dbReference type="SAM" id="Phobius"/>
    </source>
</evidence>
<feature type="region of interest" description="Disordered" evidence="2">
    <location>
        <begin position="400"/>
        <end position="436"/>
    </location>
</feature>
<evidence type="ECO:0000313" key="4">
    <source>
        <dbReference type="EMBL" id="KAL1837832.1"/>
    </source>
</evidence>
<feature type="compositionally biased region" description="Basic and acidic residues" evidence="2">
    <location>
        <begin position="787"/>
        <end position="799"/>
    </location>
</feature>
<dbReference type="Proteomes" id="UP001583172">
    <property type="component" value="Unassembled WGS sequence"/>
</dbReference>
<keyword evidence="5" id="KW-1185">Reference proteome</keyword>
<feature type="compositionally biased region" description="Low complexity" evidence="2">
    <location>
        <begin position="604"/>
        <end position="613"/>
    </location>
</feature>
<feature type="compositionally biased region" description="Basic and acidic residues" evidence="2">
    <location>
        <begin position="503"/>
        <end position="513"/>
    </location>
</feature>
<protein>
    <submittedName>
        <fullName evidence="4">Uncharacterized protein</fullName>
    </submittedName>
</protein>